<keyword evidence="6" id="KW-1185">Reference proteome</keyword>
<name>A0ABR4AB15_9LECA</name>
<evidence type="ECO:0000313" key="6">
    <source>
        <dbReference type="Proteomes" id="UP001590950"/>
    </source>
</evidence>
<comment type="similarity">
    <text evidence="1">Belongs to the proteasome subunit p27 family.</text>
</comment>
<feature type="region of interest" description="Disordered" evidence="3">
    <location>
        <begin position="1"/>
        <end position="31"/>
    </location>
</feature>
<dbReference type="Pfam" id="PF17820">
    <property type="entry name" value="PDZ_6"/>
    <property type="match status" value="1"/>
</dbReference>
<gene>
    <name evidence="5" type="ORF">N7G274_005254</name>
</gene>
<dbReference type="InterPro" id="IPR036034">
    <property type="entry name" value="PDZ_sf"/>
</dbReference>
<dbReference type="EMBL" id="JBEFKJ010000015">
    <property type="protein sequence ID" value="KAL2042066.1"/>
    <property type="molecule type" value="Genomic_DNA"/>
</dbReference>
<dbReference type="InterPro" id="IPR041489">
    <property type="entry name" value="PDZ_6"/>
</dbReference>
<protein>
    <recommendedName>
        <fullName evidence="4">PDZ domain-containing protein</fullName>
    </recommendedName>
</protein>
<evidence type="ECO:0000256" key="3">
    <source>
        <dbReference type="SAM" id="MobiDB-lite"/>
    </source>
</evidence>
<dbReference type="InterPro" id="IPR040815">
    <property type="entry name" value="Nas2_N"/>
</dbReference>
<keyword evidence="2" id="KW-0143">Chaperone</keyword>
<dbReference type="InterPro" id="IPR001478">
    <property type="entry name" value="PDZ"/>
</dbReference>
<accession>A0ABR4AB15</accession>
<dbReference type="PANTHER" id="PTHR12651">
    <property type="entry name" value="26S PROTEASOME NON-ATPASE REGULATORY SUBUNIT 9"/>
    <property type="match status" value="1"/>
</dbReference>
<feature type="compositionally biased region" description="Low complexity" evidence="3">
    <location>
        <begin position="114"/>
        <end position="135"/>
    </location>
</feature>
<evidence type="ECO:0000256" key="1">
    <source>
        <dbReference type="ARBA" id="ARBA00005256"/>
    </source>
</evidence>
<feature type="domain" description="PDZ" evidence="4">
    <location>
        <begin position="130"/>
        <end position="204"/>
    </location>
</feature>
<evidence type="ECO:0000256" key="2">
    <source>
        <dbReference type="ARBA" id="ARBA00023186"/>
    </source>
</evidence>
<evidence type="ECO:0000259" key="4">
    <source>
        <dbReference type="SMART" id="SM00228"/>
    </source>
</evidence>
<dbReference type="InterPro" id="IPR035269">
    <property type="entry name" value="PSMD9"/>
</dbReference>
<proteinExistence type="inferred from homology"/>
<dbReference type="Proteomes" id="UP001590950">
    <property type="component" value="Unassembled WGS sequence"/>
</dbReference>
<dbReference type="PANTHER" id="PTHR12651:SF1">
    <property type="entry name" value="26S PROTEASOME NON-ATPASE REGULATORY SUBUNIT 9"/>
    <property type="match status" value="1"/>
</dbReference>
<dbReference type="SUPFAM" id="SSF50156">
    <property type="entry name" value="PDZ domain-like"/>
    <property type="match status" value="1"/>
</dbReference>
<dbReference type="SMART" id="SM00228">
    <property type="entry name" value="PDZ"/>
    <property type="match status" value="1"/>
</dbReference>
<feature type="compositionally biased region" description="Polar residues" evidence="3">
    <location>
        <begin position="12"/>
        <end position="28"/>
    </location>
</feature>
<dbReference type="Gene3D" id="6.10.140.1710">
    <property type="match status" value="1"/>
</dbReference>
<sequence length="236" mass="25454">MGLHMDDIHTPTVPSGPTTGQRLANGGSNEKRSLLELIDEKTRVEEELSALGSVLDSHGVNMNTSLTTFDGYPRDDLDIAQIRTTRARIIHLRNDYKALMSKIELGLHEHHAAYQASNPPPSSSSSQAAGSSGNADQGLIDTPFAKVNSVVDGSPADQAGLKIGDRIRRFGNVNWINHEKLSKVAETVQRNQGRIVVVRVVRGAGSGQTPEELTLNLTPRSNWGGRGLLGCHLLPT</sequence>
<evidence type="ECO:0000313" key="5">
    <source>
        <dbReference type="EMBL" id="KAL2042066.1"/>
    </source>
</evidence>
<organism evidence="5 6">
    <name type="scientific">Stereocaulon virgatum</name>
    <dbReference type="NCBI Taxonomy" id="373712"/>
    <lineage>
        <taxon>Eukaryota</taxon>
        <taxon>Fungi</taxon>
        <taxon>Dikarya</taxon>
        <taxon>Ascomycota</taxon>
        <taxon>Pezizomycotina</taxon>
        <taxon>Lecanoromycetes</taxon>
        <taxon>OSLEUM clade</taxon>
        <taxon>Lecanoromycetidae</taxon>
        <taxon>Lecanorales</taxon>
        <taxon>Lecanorineae</taxon>
        <taxon>Stereocaulaceae</taxon>
        <taxon>Stereocaulon</taxon>
    </lineage>
</organism>
<dbReference type="Gene3D" id="2.30.42.10">
    <property type="match status" value="1"/>
</dbReference>
<dbReference type="Pfam" id="PF18265">
    <property type="entry name" value="Nas2_N"/>
    <property type="match status" value="1"/>
</dbReference>
<feature type="region of interest" description="Disordered" evidence="3">
    <location>
        <begin position="114"/>
        <end position="138"/>
    </location>
</feature>
<comment type="caution">
    <text evidence="5">The sequence shown here is derived from an EMBL/GenBank/DDBJ whole genome shotgun (WGS) entry which is preliminary data.</text>
</comment>
<reference evidence="5 6" key="1">
    <citation type="submission" date="2024-09" db="EMBL/GenBank/DDBJ databases">
        <title>Rethinking Asexuality: The Enigmatic Case of Functional Sexual Genes in Lepraria (Stereocaulaceae).</title>
        <authorList>
            <person name="Doellman M."/>
            <person name="Sun Y."/>
            <person name="Barcenas-Pena A."/>
            <person name="Lumbsch H.T."/>
            <person name="Grewe F."/>
        </authorList>
    </citation>
    <scope>NUCLEOTIDE SEQUENCE [LARGE SCALE GENOMIC DNA]</scope>
    <source>
        <strain evidence="5 6">Mercado 3170</strain>
    </source>
</reference>